<organism evidence="8 9">
    <name type="scientific">Astrephomene gubernaculifera</name>
    <dbReference type="NCBI Taxonomy" id="47775"/>
    <lineage>
        <taxon>Eukaryota</taxon>
        <taxon>Viridiplantae</taxon>
        <taxon>Chlorophyta</taxon>
        <taxon>core chlorophytes</taxon>
        <taxon>Chlorophyceae</taxon>
        <taxon>CS clade</taxon>
        <taxon>Chlamydomonadales</taxon>
        <taxon>Astrephomenaceae</taxon>
        <taxon>Astrephomene</taxon>
    </lineage>
</organism>
<feature type="region of interest" description="Disordered" evidence="5">
    <location>
        <begin position="81"/>
        <end position="161"/>
    </location>
</feature>
<gene>
    <name evidence="8" type="ORF">Agub_g4558</name>
</gene>
<feature type="compositionally biased region" description="Polar residues" evidence="5">
    <location>
        <begin position="147"/>
        <end position="156"/>
    </location>
</feature>
<reference evidence="8 9" key="1">
    <citation type="journal article" date="2021" name="Sci. Rep.">
        <title>Genome sequencing of the multicellular alga Astrephomene provides insights into convergent evolution of germ-soma differentiation.</title>
        <authorList>
            <person name="Yamashita S."/>
            <person name="Yamamoto K."/>
            <person name="Matsuzaki R."/>
            <person name="Suzuki S."/>
            <person name="Yamaguchi H."/>
            <person name="Hirooka S."/>
            <person name="Minakuchi Y."/>
            <person name="Miyagishima S."/>
            <person name="Kawachi M."/>
            <person name="Toyoda A."/>
            <person name="Nozaki H."/>
        </authorList>
    </citation>
    <scope>NUCLEOTIDE SEQUENCE [LARGE SCALE GENOMIC DNA]</scope>
    <source>
        <strain evidence="8 9">NIES-4017</strain>
    </source>
</reference>
<feature type="domain" description="Integral membrane bound transporter" evidence="7">
    <location>
        <begin position="390"/>
        <end position="507"/>
    </location>
</feature>
<sequence>AALRRQGTRALRGGKIPTINLNQSRALTFLWTVTEGIIAAMDELESAVQAALAVQRPPPSSFLPFSLSTLLPASWMRPRPQAVATATEAKPTTTANTTDKSTSKHSASKHGDGSSTGNRSSRPTQRDPDLGNSSRESAAAAPDVTTARVSSGSGHASSDHVSKSSMYDESFVALAQTAVGVATTGNAALQAESSESRDAAMAAPDVEGVKARSSAGSGGHEDGERGGAGAVVVELTKPRRVGLFVGLLQRRAAGSQQQQQKQRQEQVHDQKQAQPSTPSLEQQQQQEKVVGGCWSGWDQRWRLVAKDWEWAMVLLKLTLAIPALQNTPSMITGNLRLLFAGGAAGRRTLMTSRNCQFGVKYWLASSVVLCIILGLASRPDVEVMRRFSMLYAFLATAVSMTDRVESTLSRTLQRVGGTVCGGAVGLLVLLAKPLARSPVGLMAVVCAVTFLNGCFAAHRYMYGFVLALITVQSMVLCQYGTNCCDFAVHTLELFAAREVSVLIGCTLPVIFSQAVLPWFTSDWALEKMAGACLGAAALVRQLYEQYYMEHLRAHLGYRGVAATAELLRRFGR</sequence>
<feature type="region of interest" description="Disordered" evidence="5">
    <location>
        <begin position="190"/>
        <end position="226"/>
    </location>
</feature>
<evidence type="ECO:0000256" key="3">
    <source>
        <dbReference type="ARBA" id="ARBA00022989"/>
    </source>
</evidence>
<evidence type="ECO:0000313" key="9">
    <source>
        <dbReference type="Proteomes" id="UP001054857"/>
    </source>
</evidence>
<dbReference type="AlphaFoldDB" id="A0AAD3HJC2"/>
<dbReference type="Pfam" id="PF13515">
    <property type="entry name" value="FUSC_2"/>
    <property type="match status" value="1"/>
</dbReference>
<dbReference type="InterPro" id="IPR049453">
    <property type="entry name" value="Memb_transporter_dom"/>
</dbReference>
<name>A0AAD3HJC2_9CHLO</name>
<evidence type="ECO:0000256" key="2">
    <source>
        <dbReference type="ARBA" id="ARBA00022692"/>
    </source>
</evidence>
<proteinExistence type="predicted"/>
<feature type="transmembrane region" description="Helical" evidence="6">
    <location>
        <begin position="359"/>
        <end position="377"/>
    </location>
</feature>
<comment type="caution">
    <text evidence="8">The sequence shown here is derived from an EMBL/GenBank/DDBJ whole genome shotgun (WGS) entry which is preliminary data.</text>
</comment>
<protein>
    <recommendedName>
        <fullName evidence="7">Integral membrane bound transporter domain-containing protein</fullName>
    </recommendedName>
</protein>
<comment type="subcellular location">
    <subcellularLocation>
        <location evidence="1">Membrane</location>
        <topology evidence="1">Multi-pass membrane protein</topology>
    </subcellularLocation>
</comment>
<keyword evidence="3 6" id="KW-1133">Transmembrane helix</keyword>
<feature type="non-terminal residue" evidence="8">
    <location>
        <position position="572"/>
    </location>
</feature>
<feature type="non-terminal residue" evidence="8">
    <location>
        <position position="1"/>
    </location>
</feature>
<evidence type="ECO:0000256" key="6">
    <source>
        <dbReference type="SAM" id="Phobius"/>
    </source>
</evidence>
<evidence type="ECO:0000313" key="8">
    <source>
        <dbReference type="EMBL" id="GFR43474.1"/>
    </source>
</evidence>
<feature type="transmembrane region" description="Helical" evidence="6">
    <location>
        <begin position="437"/>
        <end position="455"/>
    </location>
</feature>
<evidence type="ECO:0000256" key="4">
    <source>
        <dbReference type="ARBA" id="ARBA00023136"/>
    </source>
</evidence>
<keyword evidence="4 6" id="KW-0472">Membrane</keyword>
<dbReference type="EMBL" id="BMAR01000005">
    <property type="protein sequence ID" value="GFR43474.1"/>
    <property type="molecule type" value="Genomic_DNA"/>
</dbReference>
<feature type="region of interest" description="Disordered" evidence="5">
    <location>
        <begin position="254"/>
        <end position="285"/>
    </location>
</feature>
<evidence type="ECO:0000256" key="1">
    <source>
        <dbReference type="ARBA" id="ARBA00004141"/>
    </source>
</evidence>
<feature type="compositionally biased region" description="Low complexity" evidence="5">
    <location>
        <begin position="82"/>
        <end position="98"/>
    </location>
</feature>
<keyword evidence="9" id="KW-1185">Reference proteome</keyword>
<dbReference type="GO" id="GO:0016020">
    <property type="term" value="C:membrane"/>
    <property type="evidence" value="ECO:0007669"/>
    <property type="project" value="UniProtKB-SubCell"/>
</dbReference>
<feature type="compositionally biased region" description="Polar residues" evidence="5">
    <location>
        <begin position="113"/>
        <end position="123"/>
    </location>
</feature>
<evidence type="ECO:0000256" key="5">
    <source>
        <dbReference type="SAM" id="MobiDB-lite"/>
    </source>
</evidence>
<keyword evidence="2 6" id="KW-0812">Transmembrane</keyword>
<feature type="compositionally biased region" description="Basic and acidic residues" evidence="5">
    <location>
        <begin position="262"/>
        <end position="271"/>
    </location>
</feature>
<evidence type="ECO:0000259" key="7">
    <source>
        <dbReference type="Pfam" id="PF13515"/>
    </source>
</evidence>
<dbReference type="Proteomes" id="UP001054857">
    <property type="component" value="Unassembled WGS sequence"/>
</dbReference>
<accession>A0AAD3HJC2</accession>